<feature type="compositionally biased region" description="Basic residues" evidence="1">
    <location>
        <begin position="1"/>
        <end position="16"/>
    </location>
</feature>
<dbReference type="InterPro" id="IPR035931">
    <property type="entry name" value="YlxR-like_sf"/>
</dbReference>
<evidence type="ECO:0000256" key="1">
    <source>
        <dbReference type="SAM" id="MobiDB-lite"/>
    </source>
</evidence>
<dbReference type="SUPFAM" id="SSF64376">
    <property type="entry name" value="YlxR-like"/>
    <property type="match status" value="1"/>
</dbReference>
<name>A0A8J7MU94_9RHOB</name>
<feature type="domain" description="YlxR" evidence="2">
    <location>
        <begin position="37"/>
        <end position="109"/>
    </location>
</feature>
<reference evidence="3" key="1">
    <citation type="submission" date="2021-01" db="EMBL/GenBank/DDBJ databases">
        <title>Genome seq and assembly of Tabrizicola sp. KVB23.</title>
        <authorList>
            <person name="Chhetri G."/>
        </authorList>
    </citation>
    <scope>NUCLEOTIDE SEQUENCE</scope>
    <source>
        <strain evidence="3">KVB23</strain>
    </source>
</reference>
<sequence>MPPKRAPKTRRPRPDRRPRGTTVTRGGREDTREEPERKCIVSGESQPKAGLIRFCVGPDGMIVPDVLGRLPGRGIYVAADRAAIAKAAAKGLFSRAARQPVKSPEGLVDLVEALLARRVVDLISMARKASGAVTGFEKVKDWLVKGKARILVQASDGSERGKDKLYPPDGDESRFIGCLTSGELGLAFGRERAIHAALAAGGLTTRVVEEAARLAGVRVQTGQQDGGETALKDT</sequence>
<dbReference type="EMBL" id="JAESVP010000010">
    <property type="protein sequence ID" value="MBL4929696.1"/>
    <property type="molecule type" value="Genomic_DNA"/>
</dbReference>
<evidence type="ECO:0000313" key="3">
    <source>
        <dbReference type="EMBL" id="MBL4929696.1"/>
    </source>
</evidence>
<dbReference type="PANTHER" id="PTHR34215">
    <property type="entry name" value="BLL0784 PROTEIN"/>
    <property type="match status" value="1"/>
</dbReference>
<dbReference type="InterPro" id="IPR029064">
    <property type="entry name" value="Ribosomal_eL30-like_sf"/>
</dbReference>
<accession>A0A8J7MU94</accession>
<dbReference type="InterPro" id="IPR007393">
    <property type="entry name" value="YlxR_dom"/>
</dbReference>
<dbReference type="PANTHER" id="PTHR34215:SF1">
    <property type="entry name" value="YLXR DOMAIN-CONTAINING PROTEIN"/>
    <property type="match status" value="1"/>
</dbReference>
<dbReference type="Pfam" id="PF04296">
    <property type="entry name" value="YlxR"/>
    <property type="match status" value="1"/>
</dbReference>
<protein>
    <submittedName>
        <fullName evidence="3">RNA-binding protein</fullName>
    </submittedName>
</protein>
<evidence type="ECO:0000259" key="2">
    <source>
        <dbReference type="Pfam" id="PF04296"/>
    </source>
</evidence>
<dbReference type="Gene3D" id="3.30.1330.30">
    <property type="match status" value="1"/>
</dbReference>
<comment type="caution">
    <text evidence="3">The sequence shown here is derived from an EMBL/GenBank/DDBJ whole genome shotgun (WGS) entry which is preliminary data.</text>
</comment>
<gene>
    <name evidence="3" type="ORF">JI744_16445</name>
</gene>
<dbReference type="NCBIfam" id="NF006622">
    <property type="entry name" value="PRK09190.1"/>
    <property type="match status" value="1"/>
</dbReference>
<feature type="compositionally biased region" description="Basic and acidic residues" evidence="1">
    <location>
        <begin position="26"/>
        <end position="38"/>
    </location>
</feature>
<dbReference type="Proteomes" id="UP000619033">
    <property type="component" value="Unassembled WGS sequence"/>
</dbReference>
<feature type="region of interest" description="Disordered" evidence="1">
    <location>
        <begin position="1"/>
        <end position="38"/>
    </location>
</feature>
<dbReference type="InterPro" id="IPR037465">
    <property type="entry name" value="YlxR"/>
</dbReference>
<dbReference type="Gene3D" id="3.30.1230.10">
    <property type="entry name" value="YlxR-like"/>
    <property type="match status" value="1"/>
</dbReference>
<dbReference type="AlphaFoldDB" id="A0A8J7MU94"/>
<evidence type="ECO:0000313" key="4">
    <source>
        <dbReference type="Proteomes" id="UP000619033"/>
    </source>
</evidence>
<keyword evidence="4" id="KW-1185">Reference proteome</keyword>
<dbReference type="SUPFAM" id="SSF55315">
    <property type="entry name" value="L30e-like"/>
    <property type="match status" value="1"/>
</dbReference>
<organism evidence="3 4">
    <name type="scientific">Fuscibacter oryzae</name>
    <dbReference type="NCBI Taxonomy" id="2803939"/>
    <lineage>
        <taxon>Bacteria</taxon>
        <taxon>Pseudomonadati</taxon>
        <taxon>Pseudomonadota</taxon>
        <taxon>Alphaproteobacteria</taxon>
        <taxon>Rhodobacterales</taxon>
        <taxon>Paracoccaceae</taxon>
        <taxon>Fuscibacter</taxon>
    </lineage>
</organism>
<proteinExistence type="predicted"/>